<keyword evidence="2" id="KW-1185">Reference proteome</keyword>
<dbReference type="SUPFAM" id="SSF55136">
    <property type="entry name" value="Probable bacterial effector-binding domain"/>
    <property type="match status" value="2"/>
</dbReference>
<proteinExistence type="predicted"/>
<dbReference type="RefSeq" id="WP_189479545.1">
    <property type="nucleotide sequence ID" value="NZ_BMYR01000001.1"/>
</dbReference>
<sequence>MKILGTTLMALFLAGCSIVGHSEVETAPYTLLKADEKQKIEVRRYDNMILVSTSMAEGRNTAFRKLFRYISGDNTLATPIAMTAPVFMDNNTAASAPKGTEIAMTAPVFMNNSEADTLMSFVMPKTFTLDTTPKPNDPSVNVSEVNDYTVAAIQFSGTLSKSNVAKYTKQLETWMAANGYTAASAPIEAGYNGPLTLPMLRRNEILISLQ</sequence>
<reference evidence="2" key="1">
    <citation type="journal article" date="2019" name="Int. J. Syst. Evol. Microbiol.">
        <title>The Global Catalogue of Microorganisms (GCM) 10K type strain sequencing project: providing services to taxonomists for standard genome sequencing and annotation.</title>
        <authorList>
            <consortium name="The Broad Institute Genomics Platform"/>
            <consortium name="The Broad Institute Genome Sequencing Center for Infectious Disease"/>
            <person name="Wu L."/>
            <person name="Ma J."/>
        </authorList>
    </citation>
    <scope>NUCLEOTIDE SEQUENCE [LARGE SCALE GENOMIC DNA]</scope>
    <source>
        <strain evidence="2">KCTC 23723</strain>
    </source>
</reference>
<dbReference type="PANTHER" id="PTHR11220">
    <property type="entry name" value="HEME-BINDING PROTEIN-RELATED"/>
    <property type="match status" value="1"/>
</dbReference>
<dbReference type="Gene3D" id="3.20.80.10">
    <property type="entry name" value="Regulatory factor, effector binding domain"/>
    <property type="match status" value="1"/>
</dbReference>
<evidence type="ECO:0000313" key="1">
    <source>
        <dbReference type="EMBL" id="GGW49806.1"/>
    </source>
</evidence>
<organism evidence="1 2">
    <name type="scientific">Alishewanella tabrizica</name>
    <dbReference type="NCBI Taxonomy" id="671278"/>
    <lineage>
        <taxon>Bacteria</taxon>
        <taxon>Pseudomonadati</taxon>
        <taxon>Pseudomonadota</taxon>
        <taxon>Gammaproteobacteria</taxon>
        <taxon>Alteromonadales</taxon>
        <taxon>Alteromonadaceae</taxon>
        <taxon>Alishewanella</taxon>
    </lineage>
</organism>
<dbReference type="Pfam" id="PF04832">
    <property type="entry name" value="SOUL"/>
    <property type="match status" value="1"/>
</dbReference>
<dbReference type="EMBL" id="BMYR01000001">
    <property type="protein sequence ID" value="GGW49806.1"/>
    <property type="molecule type" value="Genomic_DNA"/>
</dbReference>
<dbReference type="PROSITE" id="PS51257">
    <property type="entry name" value="PROKAR_LIPOPROTEIN"/>
    <property type="match status" value="1"/>
</dbReference>
<accession>A0ABQ2WF08</accession>
<dbReference type="InterPro" id="IPR011256">
    <property type="entry name" value="Reg_factor_effector_dom_sf"/>
</dbReference>
<dbReference type="InterPro" id="IPR006917">
    <property type="entry name" value="SOUL_heme-bd"/>
</dbReference>
<dbReference type="Proteomes" id="UP000634667">
    <property type="component" value="Unassembled WGS sequence"/>
</dbReference>
<protein>
    <submittedName>
        <fullName evidence="1">SOUL heme-binding protein</fullName>
    </submittedName>
</protein>
<name>A0ABQ2WF08_9ALTE</name>
<dbReference type="PANTHER" id="PTHR11220:SF1">
    <property type="entry name" value="HEME-BINDING PROTEIN 2"/>
    <property type="match status" value="1"/>
</dbReference>
<comment type="caution">
    <text evidence="1">The sequence shown here is derived from an EMBL/GenBank/DDBJ whole genome shotgun (WGS) entry which is preliminary data.</text>
</comment>
<gene>
    <name evidence="1" type="ORF">GCM10008111_01970</name>
</gene>
<evidence type="ECO:0000313" key="2">
    <source>
        <dbReference type="Proteomes" id="UP000634667"/>
    </source>
</evidence>